<accession>A0A7K0DUQ4</accession>
<dbReference type="EC" id="3.4.24.-" evidence="9"/>
<evidence type="ECO:0000256" key="1">
    <source>
        <dbReference type="ARBA" id="ARBA00009388"/>
    </source>
</evidence>
<dbReference type="Proteomes" id="UP000431401">
    <property type="component" value="Unassembled WGS sequence"/>
</dbReference>
<keyword evidence="9" id="KW-0964">Secreted</keyword>
<keyword evidence="5 9" id="KW-0378">Hydrolase</keyword>
<evidence type="ECO:0000256" key="2">
    <source>
        <dbReference type="ARBA" id="ARBA00022670"/>
    </source>
</evidence>
<dbReference type="Gene3D" id="3.10.450.490">
    <property type="match status" value="1"/>
</dbReference>
<comment type="caution">
    <text evidence="14">The sequence shown here is derived from an EMBL/GenBank/DDBJ whole genome shotgun (WGS) entry which is preliminary data.</text>
</comment>
<comment type="similarity">
    <text evidence="1 9">Belongs to the peptidase M4 family.</text>
</comment>
<dbReference type="GO" id="GO:0006508">
    <property type="term" value="P:proteolysis"/>
    <property type="evidence" value="ECO:0007669"/>
    <property type="project" value="UniProtKB-KW"/>
</dbReference>
<keyword evidence="6 9" id="KW-0862">Zinc</keyword>
<dbReference type="PANTHER" id="PTHR33794:SF1">
    <property type="entry name" value="BACILLOLYSIN"/>
    <property type="match status" value="1"/>
</dbReference>
<feature type="compositionally biased region" description="Polar residues" evidence="10">
    <location>
        <begin position="33"/>
        <end position="45"/>
    </location>
</feature>
<sequence length="548" mass="57648">MFVRPAVVASLVLALMAVPAVTVVAQPPPSLVNSPKTIHRNSGGSVRQVVPDAPVPAPGGAADPSRAAVAHAPDVAQVFGSRPAADLAVQRVSRRGTGTTVRLTQSVDAVPVYGGGVAMALKADGALLSVTGALAEQLLGRFPAEAPAPTAAARSAALDRTAELARAEAAAVRVRSESSVWYDPGLSGSGRSEHVARPAYRFDLAVGDRGWRVFVDATDSRTVLDAWQTAEDLIRVICDADSGGDELRLDIPCGGPGSYPVVRTEGGPPVTDEDDANEVYDWIGDTDVFYHRYTGLDSLTDLIGIDAHDRNGPALRSVVRVCVVACPYRNAYWAEGVGFVIGAPVVAIDVVAHELTHGVTEKTSGLDYLNESGAINESMSDVFGEFTELTTERIPHAPEDRWKVGNGTEVGVIRDMRSPRSGPGHQPEVYRGPGWQPAVYSDRNRVPDRGGVHTNSGVGNKLAYLITDGDTFNGRTVRGLGLVKAAALYWTVQTQLYPSADYPALAATLLTACRDAVADALAGLTTADCAQVHEAVDAVQIPVVAEKA</sequence>
<dbReference type="GO" id="GO:0046872">
    <property type="term" value="F:metal ion binding"/>
    <property type="evidence" value="ECO:0007669"/>
    <property type="project" value="UniProtKB-UniRule"/>
</dbReference>
<dbReference type="Gene3D" id="1.10.390.10">
    <property type="entry name" value="Neutral Protease Domain 2"/>
    <property type="match status" value="1"/>
</dbReference>
<dbReference type="Pfam" id="PF01447">
    <property type="entry name" value="Peptidase_M4"/>
    <property type="match status" value="1"/>
</dbReference>
<comment type="function">
    <text evidence="9">Extracellular zinc metalloprotease.</text>
</comment>
<evidence type="ECO:0000256" key="7">
    <source>
        <dbReference type="ARBA" id="ARBA00023049"/>
    </source>
</evidence>
<feature type="active site" description="Proton donor" evidence="8">
    <location>
        <position position="453"/>
    </location>
</feature>
<dbReference type="Gene3D" id="3.10.170.10">
    <property type="match status" value="1"/>
</dbReference>
<dbReference type="InterPro" id="IPR050728">
    <property type="entry name" value="Zinc_Metalloprotease_M4"/>
</dbReference>
<dbReference type="EMBL" id="WEGI01000011">
    <property type="protein sequence ID" value="MQY29500.1"/>
    <property type="molecule type" value="Genomic_DNA"/>
</dbReference>
<dbReference type="InterPro" id="IPR027268">
    <property type="entry name" value="Peptidase_M4/M1_CTD_sf"/>
</dbReference>
<feature type="domain" description="FTP" evidence="13">
    <location>
        <begin position="86"/>
        <end position="134"/>
    </location>
</feature>
<dbReference type="Pfam" id="PF07504">
    <property type="entry name" value="FTP"/>
    <property type="match status" value="1"/>
</dbReference>
<dbReference type="GO" id="GO:0004222">
    <property type="term" value="F:metalloendopeptidase activity"/>
    <property type="evidence" value="ECO:0007669"/>
    <property type="project" value="UniProtKB-UniRule"/>
</dbReference>
<protein>
    <recommendedName>
        <fullName evidence="9">Neutral metalloproteinase</fullName>
        <ecNumber evidence="9">3.4.24.-</ecNumber>
    </recommendedName>
</protein>
<keyword evidence="15" id="KW-1185">Reference proteome</keyword>
<evidence type="ECO:0000313" key="15">
    <source>
        <dbReference type="Proteomes" id="UP000431401"/>
    </source>
</evidence>
<evidence type="ECO:0000259" key="11">
    <source>
        <dbReference type="Pfam" id="PF01447"/>
    </source>
</evidence>
<feature type="domain" description="Peptidase M4 C-terminal" evidence="12">
    <location>
        <begin position="364"/>
        <end position="541"/>
    </location>
</feature>
<evidence type="ECO:0000256" key="9">
    <source>
        <dbReference type="RuleBase" id="RU366073"/>
    </source>
</evidence>
<comment type="subcellular location">
    <subcellularLocation>
        <location evidence="9">Secreted</location>
    </subcellularLocation>
</comment>
<dbReference type="SUPFAM" id="SSF55486">
    <property type="entry name" value="Metalloproteases ('zincins'), catalytic domain"/>
    <property type="match status" value="1"/>
</dbReference>
<feature type="active site" evidence="8">
    <location>
        <position position="354"/>
    </location>
</feature>
<dbReference type="InterPro" id="IPR001570">
    <property type="entry name" value="Peptidase_M4_C_domain"/>
</dbReference>
<dbReference type="AlphaFoldDB" id="A0A7K0DUQ4"/>
<dbReference type="InterPro" id="IPR023612">
    <property type="entry name" value="Peptidase_M4"/>
</dbReference>
<evidence type="ECO:0000313" key="14">
    <source>
        <dbReference type="EMBL" id="MQY29500.1"/>
    </source>
</evidence>
<evidence type="ECO:0000256" key="5">
    <source>
        <dbReference type="ARBA" id="ARBA00022801"/>
    </source>
</evidence>
<organism evidence="14 15">
    <name type="scientific">Nocardia aurantia</name>
    <dbReference type="NCBI Taxonomy" id="2585199"/>
    <lineage>
        <taxon>Bacteria</taxon>
        <taxon>Bacillati</taxon>
        <taxon>Actinomycetota</taxon>
        <taxon>Actinomycetes</taxon>
        <taxon>Mycobacteriales</taxon>
        <taxon>Nocardiaceae</taxon>
        <taxon>Nocardia</taxon>
    </lineage>
</organism>
<evidence type="ECO:0000256" key="3">
    <source>
        <dbReference type="ARBA" id="ARBA00022723"/>
    </source>
</evidence>
<feature type="region of interest" description="Disordered" evidence="10">
    <location>
        <begin position="415"/>
        <end position="436"/>
    </location>
</feature>
<evidence type="ECO:0000256" key="8">
    <source>
        <dbReference type="PIRSR" id="PIRSR623612-1"/>
    </source>
</evidence>
<evidence type="ECO:0000259" key="13">
    <source>
        <dbReference type="Pfam" id="PF07504"/>
    </source>
</evidence>
<evidence type="ECO:0000259" key="12">
    <source>
        <dbReference type="Pfam" id="PF02868"/>
    </source>
</evidence>
<feature type="chain" id="PRO_5029948322" description="Neutral metalloproteinase" evidence="9">
    <location>
        <begin position="26"/>
        <end position="548"/>
    </location>
</feature>
<dbReference type="PANTHER" id="PTHR33794">
    <property type="entry name" value="BACILLOLYSIN"/>
    <property type="match status" value="1"/>
</dbReference>
<keyword evidence="3" id="KW-0479">Metal-binding</keyword>
<gene>
    <name evidence="14" type="primary">hly</name>
    <name evidence="14" type="ORF">NRB56_50900</name>
</gene>
<evidence type="ECO:0000256" key="6">
    <source>
        <dbReference type="ARBA" id="ARBA00022833"/>
    </source>
</evidence>
<name>A0A7K0DUQ4_9NOCA</name>
<dbReference type="GO" id="GO:0005576">
    <property type="term" value="C:extracellular region"/>
    <property type="evidence" value="ECO:0007669"/>
    <property type="project" value="UniProtKB-SubCell"/>
</dbReference>
<dbReference type="InterPro" id="IPR013856">
    <property type="entry name" value="Peptidase_M4_domain"/>
</dbReference>
<comment type="cofactor">
    <cofactor evidence="9">
        <name>Zn(2+)</name>
        <dbReference type="ChEBI" id="CHEBI:29105"/>
    </cofactor>
</comment>
<feature type="region of interest" description="Disordered" evidence="10">
    <location>
        <begin position="33"/>
        <end position="65"/>
    </location>
</feature>
<keyword evidence="4 9" id="KW-0732">Signal</keyword>
<dbReference type="PRINTS" id="PR00730">
    <property type="entry name" value="THERMOLYSIN"/>
</dbReference>
<keyword evidence="2 9" id="KW-0645">Protease</keyword>
<feature type="signal peptide" evidence="9">
    <location>
        <begin position="1"/>
        <end position="25"/>
    </location>
</feature>
<dbReference type="Pfam" id="PF02868">
    <property type="entry name" value="Peptidase_M4_C"/>
    <property type="match status" value="1"/>
</dbReference>
<proteinExistence type="inferred from homology"/>
<evidence type="ECO:0000256" key="4">
    <source>
        <dbReference type="ARBA" id="ARBA00022729"/>
    </source>
</evidence>
<reference evidence="14 15" key="1">
    <citation type="submission" date="2019-10" db="EMBL/GenBank/DDBJ databases">
        <title>Nocardia macrotermitis sp. nov. and Nocardia aurantia sp. nov., isolated from the gut of fungus growing-termite Macrotermes natalensis.</title>
        <authorList>
            <person name="Benndorf R."/>
            <person name="Schwitalla J."/>
            <person name="Martin K."/>
            <person name="De Beer W."/>
            <person name="Kaster A.-K."/>
            <person name="Vollmers J."/>
            <person name="Poulsen M."/>
            <person name="Beemelmanns C."/>
        </authorList>
    </citation>
    <scope>NUCLEOTIDE SEQUENCE [LARGE SCALE GENOMIC DNA]</scope>
    <source>
        <strain evidence="14 15">RB56</strain>
    </source>
</reference>
<dbReference type="RefSeq" id="WP_194290986.1">
    <property type="nucleotide sequence ID" value="NZ_WEGI01000011.1"/>
</dbReference>
<dbReference type="InterPro" id="IPR011096">
    <property type="entry name" value="FTP_domain"/>
</dbReference>
<evidence type="ECO:0000256" key="10">
    <source>
        <dbReference type="SAM" id="MobiDB-lite"/>
    </source>
</evidence>
<keyword evidence="7 9" id="KW-0482">Metalloprotease</keyword>
<feature type="domain" description="Peptidase M4" evidence="11">
    <location>
        <begin position="287"/>
        <end position="361"/>
    </location>
</feature>